<gene>
    <name evidence="1" type="ORF">FE240_07895</name>
</gene>
<name>A0A5J6WTZ8_9GAMM</name>
<dbReference type="AlphaFoldDB" id="A0A5J6WTZ8"/>
<reference evidence="1 2" key="1">
    <citation type="submission" date="2019-05" db="EMBL/GenBank/DDBJ databases">
        <title>OXA-830, a novel chromosomally encoded expanded-spectrum class D beta-lactamase in Aeromonas simiae.</title>
        <authorList>
            <person name="Zhou W."/>
            <person name="Chen Q."/>
        </authorList>
    </citation>
    <scope>NUCLEOTIDE SEQUENCE [LARGE SCALE GENOMIC DNA]</scope>
    <source>
        <strain evidence="1 2">A6</strain>
    </source>
</reference>
<proteinExistence type="predicted"/>
<dbReference type="Gene3D" id="3.10.450.140">
    <property type="entry name" value="dsDNA mimic, putative"/>
    <property type="match status" value="1"/>
</dbReference>
<dbReference type="KEGG" id="asim:FE240_07895"/>
<keyword evidence="2" id="KW-1185">Reference proteome</keyword>
<evidence type="ECO:0000313" key="2">
    <source>
        <dbReference type="Proteomes" id="UP000594034"/>
    </source>
</evidence>
<evidence type="ECO:0000313" key="1">
    <source>
        <dbReference type="EMBL" id="QFI54626.1"/>
    </source>
</evidence>
<dbReference type="RefSeq" id="WP_193004065.1">
    <property type="nucleotide sequence ID" value="NZ_CP040449.1"/>
</dbReference>
<dbReference type="EMBL" id="CP040449">
    <property type="protein sequence ID" value="QFI54626.1"/>
    <property type="molecule type" value="Genomic_DNA"/>
</dbReference>
<dbReference type="NCBIfam" id="NF003469">
    <property type="entry name" value="PRK05094.1"/>
    <property type="match status" value="1"/>
</dbReference>
<sequence>MIQRTPDQLVEWAYDLFLEAAPDCLAPGQIVDITLEFEQRGAVEATLPVADWADELGEPVDLTAWAEVWIGLLDHQDEFDTIYAKYLLPLAPDQTQVYVRWFRSEE</sequence>
<dbReference type="Proteomes" id="UP000594034">
    <property type="component" value="Chromosome"/>
</dbReference>
<dbReference type="InterPro" id="IPR007376">
    <property type="entry name" value="dsDNA_mimic_put"/>
</dbReference>
<dbReference type="SUPFAM" id="SSF102816">
    <property type="entry name" value="Putative dsDNA mimic"/>
    <property type="match status" value="1"/>
</dbReference>
<dbReference type="InterPro" id="IPR036763">
    <property type="entry name" value="Put_dsDNA_mimic_sf"/>
</dbReference>
<dbReference type="Pfam" id="PF04269">
    <property type="entry name" value="DUF440"/>
    <property type="match status" value="1"/>
</dbReference>
<protein>
    <submittedName>
        <fullName evidence="1">DUF440 family protein</fullName>
    </submittedName>
</protein>
<accession>A0A5J6WTZ8</accession>
<organism evidence="1 2">
    <name type="scientific">Aeromonas simiae</name>
    <dbReference type="NCBI Taxonomy" id="218936"/>
    <lineage>
        <taxon>Bacteria</taxon>
        <taxon>Pseudomonadati</taxon>
        <taxon>Pseudomonadota</taxon>
        <taxon>Gammaproteobacteria</taxon>
        <taxon>Aeromonadales</taxon>
        <taxon>Aeromonadaceae</taxon>
        <taxon>Aeromonas</taxon>
    </lineage>
</organism>